<reference evidence="1" key="1">
    <citation type="submission" date="2023-04" db="EMBL/GenBank/DDBJ databases">
        <title>Draft Genome sequencing of Naganishia species isolated from polar environments using Oxford Nanopore Technology.</title>
        <authorList>
            <person name="Leo P."/>
            <person name="Venkateswaran K."/>
        </authorList>
    </citation>
    <scope>NUCLEOTIDE SEQUENCE</scope>
    <source>
        <strain evidence="1">DBVPG 5303</strain>
    </source>
</reference>
<accession>A0ACC2WY21</accession>
<name>A0ACC2WY21_9TREE</name>
<dbReference type="Proteomes" id="UP001234202">
    <property type="component" value="Unassembled WGS sequence"/>
</dbReference>
<evidence type="ECO:0000313" key="1">
    <source>
        <dbReference type="EMBL" id="KAJ9115994.1"/>
    </source>
</evidence>
<dbReference type="EMBL" id="JASBWV010000040">
    <property type="protein sequence ID" value="KAJ9115994.1"/>
    <property type="molecule type" value="Genomic_DNA"/>
</dbReference>
<organism evidence="1 2">
    <name type="scientific">Naganishia onofrii</name>
    <dbReference type="NCBI Taxonomy" id="1851511"/>
    <lineage>
        <taxon>Eukaryota</taxon>
        <taxon>Fungi</taxon>
        <taxon>Dikarya</taxon>
        <taxon>Basidiomycota</taxon>
        <taxon>Agaricomycotina</taxon>
        <taxon>Tremellomycetes</taxon>
        <taxon>Filobasidiales</taxon>
        <taxon>Filobasidiaceae</taxon>
        <taxon>Naganishia</taxon>
    </lineage>
</organism>
<comment type="caution">
    <text evidence="1">The sequence shown here is derived from an EMBL/GenBank/DDBJ whole genome shotgun (WGS) entry which is preliminary data.</text>
</comment>
<protein>
    <submittedName>
        <fullName evidence="1">Uncharacterized protein</fullName>
    </submittedName>
</protein>
<proteinExistence type="predicted"/>
<gene>
    <name evidence="1" type="ORF">QFC24_006835</name>
</gene>
<sequence>MSDTEDTSTRTASKLKLDGSSNFAEWKHDIFGAITGGNRSACGHIETDSAAAAAAAAATSTAAATDAAVAAADTESKKKEAD</sequence>
<evidence type="ECO:0000313" key="2">
    <source>
        <dbReference type="Proteomes" id="UP001234202"/>
    </source>
</evidence>
<keyword evidence="2" id="KW-1185">Reference proteome</keyword>